<keyword evidence="17" id="KW-0131">Cell cycle</keyword>
<reference evidence="17 18" key="1">
    <citation type="submission" date="2017-09" db="EMBL/GenBank/DDBJ databases">
        <title>Reassesment of A. cryaerophilus.</title>
        <authorList>
            <person name="Perez-Cataluna A."/>
            <person name="Collado L."/>
            <person name="Salgado O."/>
            <person name="Lefinanco V."/>
            <person name="Figueras M.J."/>
        </authorList>
    </citation>
    <scope>NUCLEOTIDE SEQUENCE [LARGE SCALE GENOMIC DNA]</scope>
    <source>
        <strain evidence="17 18">LMG 9861</strain>
    </source>
</reference>
<comment type="catalytic activity">
    <reaction evidence="15">
        <text>[GlcNAc-(1-&gt;4)-Mur2Ac(oyl-L-Ala-gamma-D-Glu-L-Lys-D-Ala-D-Ala)](n)-di-trans,octa-cis-undecaprenyl diphosphate + beta-D-GlcNAc-(1-&gt;4)-Mur2Ac(oyl-L-Ala-gamma-D-Glu-L-Lys-D-Ala-D-Ala)-di-trans,octa-cis-undecaprenyl diphosphate = [GlcNAc-(1-&gt;4)-Mur2Ac(oyl-L-Ala-gamma-D-Glu-L-Lys-D-Ala-D-Ala)](n+1)-di-trans,octa-cis-undecaprenyl diphosphate + di-trans,octa-cis-undecaprenyl diphosphate + H(+)</text>
        <dbReference type="Rhea" id="RHEA:23708"/>
        <dbReference type="Rhea" id="RHEA-COMP:9602"/>
        <dbReference type="Rhea" id="RHEA-COMP:9603"/>
        <dbReference type="ChEBI" id="CHEBI:15378"/>
        <dbReference type="ChEBI" id="CHEBI:58405"/>
        <dbReference type="ChEBI" id="CHEBI:60033"/>
        <dbReference type="ChEBI" id="CHEBI:78435"/>
        <dbReference type="EC" id="2.4.99.28"/>
    </reaction>
</comment>
<feature type="transmembrane region" description="Helical" evidence="16">
    <location>
        <begin position="158"/>
        <end position="179"/>
    </location>
</feature>
<dbReference type="InterPro" id="IPR001182">
    <property type="entry name" value="FtsW/RodA"/>
</dbReference>
<keyword evidence="8 16" id="KW-0472">Membrane</keyword>
<keyword evidence="17" id="KW-0132">Cell division</keyword>
<keyword evidence="2" id="KW-0328">Glycosyltransferase</keyword>
<keyword evidence="4 16" id="KW-0812">Transmembrane</keyword>
<dbReference type="EMBL" id="NXGJ01000007">
    <property type="protein sequence ID" value="PRM87700.1"/>
    <property type="molecule type" value="Genomic_DNA"/>
</dbReference>
<dbReference type="GO" id="GO:0005886">
    <property type="term" value="C:plasma membrane"/>
    <property type="evidence" value="ECO:0007669"/>
    <property type="project" value="TreeGrafter"/>
</dbReference>
<evidence type="ECO:0000256" key="1">
    <source>
        <dbReference type="ARBA" id="ARBA00004141"/>
    </source>
</evidence>
<evidence type="ECO:0000256" key="9">
    <source>
        <dbReference type="ARBA" id="ARBA00032370"/>
    </source>
</evidence>
<dbReference type="PANTHER" id="PTHR30474:SF2">
    <property type="entry name" value="PEPTIDOGLYCAN GLYCOSYLTRANSFERASE FTSW-RELATED"/>
    <property type="match status" value="1"/>
</dbReference>
<evidence type="ECO:0000256" key="16">
    <source>
        <dbReference type="SAM" id="Phobius"/>
    </source>
</evidence>
<evidence type="ECO:0000256" key="6">
    <source>
        <dbReference type="ARBA" id="ARBA00022984"/>
    </source>
</evidence>
<dbReference type="PROSITE" id="PS00428">
    <property type="entry name" value="FTSW_RODA_SPOVE"/>
    <property type="match status" value="1"/>
</dbReference>
<keyword evidence="7 16" id="KW-1133">Transmembrane helix</keyword>
<dbReference type="GO" id="GO:0051301">
    <property type="term" value="P:cell division"/>
    <property type="evidence" value="ECO:0007669"/>
    <property type="project" value="UniProtKB-KW"/>
</dbReference>
<sequence>MDYIKNKIKLLTTGENLREPDYFLFILVSMLIIVSIVFSYSLTIYTVEFLGYGQFHYILRQGLVGIFCIYLMWWMARLNPNKIMHRTGMTLFGVGLFLMVIMPFLPASLVTASGGANRWIRLPGISLSPVEIFKIGFIYFLSWSFFRKVIHQPKKGLFGDLLLLSPYFLVFIFIVFLIAVLQKDLGQVALLTIIMLTLIIFANRSLKIIFALILIAIVGMIVLIAAAPHRINRIHSWWSMVQDGILSVLPSTFEQYLRIKNLPEPYQVSHSLNAINNGGFFGQGISFGDLKVGFLSEVHTDFVIAGITEEIGWLGIFVITTILMLVILRILAISRKVDSKIFHLFTTGIALMIIVAFLINGAGISGIIPIKGIAVPFLSYGGSSLITSSFAIGLVLSISRTVKKYEPQKSVIKEKPKRIIIR</sequence>
<dbReference type="GO" id="GO:0008955">
    <property type="term" value="F:peptidoglycan glycosyltransferase activity"/>
    <property type="evidence" value="ECO:0007669"/>
    <property type="project" value="UniProtKB-EC"/>
</dbReference>
<evidence type="ECO:0000256" key="7">
    <source>
        <dbReference type="ARBA" id="ARBA00022989"/>
    </source>
</evidence>
<feature type="transmembrane region" description="Helical" evidence="16">
    <location>
        <begin position="209"/>
        <end position="231"/>
    </location>
</feature>
<dbReference type="AlphaFoldDB" id="A0A2S9SM88"/>
<protein>
    <recommendedName>
        <fullName evidence="12">Probable peptidoglycan glycosyltransferase FtsW</fullName>
        <ecNumber evidence="14">2.4.99.28</ecNumber>
    </recommendedName>
    <alternativeName>
        <fullName evidence="13">Cell division protein FtsW</fullName>
    </alternativeName>
    <alternativeName>
        <fullName evidence="10">Cell wall polymerase</fullName>
    </alternativeName>
    <alternativeName>
        <fullName evidence="9">Peptidoglycan polymerase</fullName>
    </alternativeName>
</protein>
<feature type="transmembrane region" description="Helical" evidence="16">
    <location>
        <begin position="125"/>
        <end position="146"/>
    </location>
</feature>
<evidence type="ECO:0000256" key="12">
    <source>
        <dbReference type="ARBA" id="ARBA00041185"/>
    </source>
</evidence>
<feature type="transmembrane region" description="Helical" evidence="16">
    <location>
        <begin position="311"/>
        <end position="332"/>
    </location>
</feature>
<proteinExistence type="inferred from homology"/>
<keyword evidence="6" id="KW-0573">Peptidoglycan synthesis</keyword>
<dbReference type="Proteomes" id="UP000239065">
    <property type="component" value="Unassembled WGS sequence"/>
</dbReference>
<feature type="transmembrane region" description="Helical" evidence="16">
    <location>
        <begin position="88"/>
        <end position="105"/>
    </location>
</feature>
<evidence type="ECO:0000256" key="3">
    <source>
        <dbReference type="ARBA" id="ARBA00022679"/>
    </source>
</evidence>
<comment type="caution">
    <text evidence="17">The sequence shown here is derived from an EMBL/GenBank/DDBJ whole genome shotgun (WGS) entry which is preliminary data.</text>
</comment>
<evidence type="ECO:0000256" key="15">
    <source>
        <dbReference type="ARBA" id="ARBA00049902"/>
    </source>
</evidence>
<evidence type="ECO:0000256" key="13">
    <source>
        <dbReference type="ARBA" id="ARBA00041418"/>
    </source>
</evidence>
<dbReference type="GO" id="GO:0032153">
    <property type="term" value="C:cell division site"/>
    <property type="evidence" value="ECO:0007669"/>
    <property type="project" value="TreeGrafter"/>
</dbReference>
<organism evidence="17 18">
    <name type="scientific">Aliarcobacter cryaerophilus</name>
    <dbReference type="NCBI Taxonomy" id="28198"/>
    <lineage>
        <taxon>Bacteria</taxon>
        <taxon>Pseudomonadati</taxon>
        <taxon>Campylobacterota</taxon>
        <taxon>Epsilonproteobacteria</taxon>
        <taxon>Campylobacterales</taxon>
        <taxon>Arcobacteraceae</taxon>
        <taxon>Aliarcobacter</taxon>
    </lineage>
</organism>
<evidence type="ECO:0000256" key="14">
    <source>
        <dbReference type="ARBA" id="ARBA00044770"/>
    </source>
</evidence>
<keyword evidence="5" id="KW-0133">Cell shape</keyword>
<evidence type="ECO:0000313" key="18">
    <source>
        <dbReference type="Proteomes" id="UP000239065"/>
    </source>
</evidence>
<feature type="transmembrane region" description="Helical" evidence="16">
    <location>
        <begin position="185"/>
        <end position="202"/>
    </location>
</feature>
<dbReference type="Pfam" id="PF01098">
    <property type="entry name" value="FTSW_RODA_SPOVE"/>
    <property type="match status" value="1"/>
</dbReference>
<accession>A0A2S9SM88</accession>
<name>A0A2S9SM88_9BACT</name>
<evidence type="ECO:0000256" key="4">
    <source>
        <dbReference type="ARBA" id="ARBA00022692"/>
    </source>
</evidence>
<dbReference type="PANTHER" id="PTHR30474">
    <property type="entry name" value="CELL CYCLE PROTEIN"/>
    <property type="match status" value="1"/>
</dbReference>
<dbReference type="GO" id="GO:0015648">
    <property type="term" value="F:lipid-linked peptidoglycan transporter activity"/>
    <property type="evidence" value="ECO:0007669"/>
    <property type="project" value="TreeGrafter"/>
</dbReference>
<feature type="transmembrane region" description="Helical" evidence="16">
    <location>
        <begin position="57"/>
        <end position="76"/>
    </location>
</feature>
<keyword evidence="3" id="KW-0808">Transferase</keyword>
<feature type="transmembrane region" description="Helical" evidence="16">
    <location>
        <begin position="344"/>
        <end position="368"/>
    </location>
</feature>
<dbReference type="InterPro" id="IPR018365">
    <property type="entry name" value="Cell_cycle_FtsW-rel_CS"/>
</dbReference>
<evidence type="ECO:0000256" key="5">
    <source>
        <dbReference type="ARBA" id="ARBA00022960"/>
    </source>
</evidence>
<gene>
    <name evidence="17" type="ORF">CJ669_06995</name>
</gene>
<evidence type="ECO:0000256" key="8">
    <source>
        <dbReference type="ARBA" id="ARBA00023136"/>
    </source>
</evidence>
<dbReference type="GO" id="GO:0009252">
    <property type="term" value="P:peptidoglycan biosynthetic process"/>
    <property type="evidence" value="ECO:0007669"/>
    <property type="project" value="UniProtKB-KW"/>
</dbReference>
<comment type="similarity">
    <text evidence="11">Belongs to the SEDS family. FtsW subfamily.</text>
</comment>
<comment type="subcellular location">
    <subcellularLocation>
        <location evidence="1">Membrane</location>
        <topology evidence="1">Multi-pass membrane protein</topology>
    </subcellularLocation>
</comment>
<dbReference type="GO" id="GO:0008360">
    <property type="term" value="P:regulation of cell shape"/>
    <property type="evidence" value="ECO:0007669"/>
    <property type="project" value="UniProtKB-KW"/>
</dbReference>
<feature type="transmembrane region" description="Helical" evidence="16">
    <location>
        <begin position="21"/>
        <end position="45"/>
    </location>
</feature>
<evidence type="ECO:0000256" key="11">
    <source>
        <dbReference type="ARBA" id="ARBA00038053"/>
    </source>
</evidence>
<evidence type="ECO:0000313" key="17">
    <source>
        <dbReference type="EMBL" id="PRM87700.1"/>
    </source>
</evidence>
<evidence type="ECO:0000256" key="10">
    <source>
        <dbReference type="ARBA" id="ARBA00033270"/>
    </source>
</evidence>
<dbReference type="RefSeq" id="WP_105909315.1">
    <property type="nucleotide sequence ID" value="NZ_NXGJ01000007.1"/>
</dbReference>
<feature type="transmembrane region" description="Helical" evidence="16">
    <location>
        <begin position="380"/>
        <end position="399"/>
    </location>
</feature>
<dbReference type="EC" id="2.4.99.28" evidence="14"/>
<evidence type="ECO:0000256" key="2">
    <source>
        <dbReference type="ARBA" id="ARBA00022676"/>
    </source>
</evidence>